<reference evidence="4" key="1">
    <citation type="journal article" date="2018" name="MSphere">
        <title>Fusobacterium Genomics Using MinION and Illumina Sequencing Enables Genome Completion and Correction.</title>
        <authorList>
            <person name="Todd S.M."/>
            <person name="Settlage R.E."/>
            <person name="Lahmers K.K."/>
            <person name="Slade D.J."/>
        </authorList>
    </citation>
    <scope>NUCLEOTIDE SEQUENCE [LARGE SCALE GENOMIC DNA]</scope>
    <source>
        <strain evidence="4">ATCC 27725</strain>
    </source>
</reference>
<dbReference type="Pfam" id="PF00561">
    <property type="entry name" value="Abhydrolase_1"/>
    <property type="match status" value="1"/>
</dbReference>
<keyword evidence="4" id="KW-1185">Reference proteome</keyword>
<proteinExistence type="inferred from homology"/>
<evidence type="ECO:0000256" key="1">
    <source>
        <dbReference type="ARBA" id="ARBA00010884"/>
    </source>
</evidence>
<protein>
    <submittedName>
        <fullName evidence="3">Hydrolase</fullName>
    </submittedName>
</protein>
<evidence type="ECO:0000313" key="4">
    <source>
        <dbReference type="Proteomes" id="UP000241238"/>
    </source>
</evidence>
<dbReference type="InterPro" id="IPR000073">
    <property type="entry name" value="AB_hydrolase_1"/>
</dbReference>
<organism evidence="3 4">
    <name type="scientific">Fusobacterium varium ATCC 27725</name>
    <dbReference type="NCBI Taxonomy" id="469618"/>
    <lineage>
        <taxon>Bacteria</taxon>
        <taxon>Fusobacteriati</taxon>
        <taxon>Fusobacteriota</taxon>
        <taxon>Fusobacteriia</taxon>
        <taxon>Fusobacteriales</taxon>
        <taxon>Fusobacteriaceae</taxon>
        <taxon>Fusobacterium</taxon>
    </lineage>
</organism>
<dbReference type="InterPro" id="IPR029058">
    <property type="entry name" value="AB_hydrolase_fold"/>
</dbReference>
<dbReference type="Gene3D" id="3.40.50.1820">
    <property type="entry name" value="alpha/beta hydrolase"/>
    <property type="match status" value="1"/>
</dbReference>
<dbReference type="EMBL" id="CP028103">
    <property type="protein sequence ID" value="AVQ29929.1"/>
    <property type="molecule type" value="Genomic_DNA"/>
</dbReference>
<dbReference type="GeneID" id="77466611"/>
<dbReference type="PANTHER" id="PTHR10794:SF94">
    <property type="entry name" value="ESTERASE YHET-RELATED"/>
    <property type="match status" value="1"/>
</dbReference>
<evidence type="ECO:0000313" key="3">
    <source>
        <dbReference type="EMBL" id="AVQ29929.1"/>
    </source>
</evidence>
<dbReference type="SUPFAM" id="SSF53474">
    <property type="entry name" value="alpha/beta-Hydrolases"/>
    <property type="match status" value="1"/>
</dbReference>
<dbReference type="GO" id="GO:0016787">
    <property type="term" value="F:hydrolase activity"/>
    <property type="evidence" value="ECO:0007669"/>
    <property type="project" value="UniProtKB-KW"/>
</dbReference>
<keyword evidence="3" id="KW-0378">Hydrolase</keyword>
<dbReference type="PIRSF" id="PIRSF005211">
    <property type="entry name" value="Ab_hydro_YheT"/>
    <property type="match status" value="1"/>
</dbReference>
<dbReference type="Proteomes" id="UP000241238">
    <property type="component" value="Chromosome"/>
</dbReference>
<evidence type="ECO:0000259" key="2">
    <source>
        <dbReference type="Pfam" id="PF00561"/>
    </source>
</evidence>
<feature type="domain" description="AB hydrolase-1" evidence="2">
    <location>
        <begin position="54"/>
        <end position="272"/>
    </location>
</feature>
<dbReference type="InterPro" id="IPR012020">
    <property type="entry name" value="ABHD4"/>
</dbReference>
<accession>A0ABM6U0Z0</accession>
<dbReference type="PANTHER" id="PTHR10794">
    <property type="entry name" value="ABHYDROLASE DOMAIN-CONTAINING PROTEIN"/>
    <property type="match status" value="1"/>
</dbReference>
<gene>
    <name evidence="3" type="ORF">C4N18_01310</name>
</gene>
<name>A0ABM6U0Z0_FUSVA</name>
<dbReference type="InterPro" id="IPR050960">
    <property type="entry name" value="AB_hydrolase_4_sf"/>
</dbReference>
<sequence>MEYKPSLIFKNAHINTCFPTLFRKINVSYTRERISTPDEDFLDIDWMKNGNTKVIVLCHGLEGSSRSKYIQGTARYFSERGWDILAMNYRGCSGELNKKVTFYHMGQTNDLETVLEKTKEYKELVIAGFSLGANLVLKYMGEREVYPDNLLCGMAVSPPCDLVSNSVAFRQPKNIIYRRYFVSKLKEKAAQKALLYPTKINMNLISKVVDIEDFDNLFTAPLNGYLDAIDYYEKTSSINFIPNIKKKTLILMPLDDPIMSKKCYPYKEAAENDYIELETPKYGGHVGFSSLFSKTYWLEKRLFEYVKNVEEQIKI</sequence>
<dbReference type="RefSeq" id="WP_005952097.1">
    <property type="nucleotide sequence ID" value="NZ_CP028103.1"/>
</dbReference>
<comment type="similarity">
    <text evidence="1">Belongs to the AB hydrolase superfamily. AB hydrolase 4 family.</text>
</comment>